<dbReference type="OrthoDB" id="5425274at2759"/>
<gene>
    <name evidence="1" type="ORF">M421DRAFT_37603</name>
</gene>
<dbReference type="AlphaFoldDB" id="A0A6A5S5M4"/>
<name>A0A6A5S5M4_9PLEO</name>
<feature type="non-terminal residue" evidence="1">
    <location>
        <position position="123"/>
    </location>
</feature>
<dbReference type="Proteomes" id="UP000800082">
    <property type="component" value="Unassembled WGS sequence"/>
</dbReference>
<sequence>WLLDRVLEEAPLRERFICGIDSTQQPEQTLWRDDAVARYMKGVRWFKEGLFTLVHMSGSRPGCGTEITLIQCENSADRVGYQGVFVEGGLVSFTTTYHKGYSFSKRVKTIHRYVPQEVGELVV</sequence>
<evidence type="ECO:0000313" key="1">
    <source>
        <dbReference type="EMBL" id="KAF1933796.1"/>
    </source>
</evidence>
<reference evidence="1" key="1">
    <citation type="journal article" date="2020" name="Stud. Mycol.">
        <title>101 Dothideomycetes genomes: a test case for predicting lifestyles and emergence of pathogens.</title>
        <authorList>
            <person name="Haridas S."/>
            <person name="Albert R."/>
            <person name="Binder M."/>
            <person name="Bloem J."/>
            <person name="Labutti K."/>
            <person name="Salamov A."/>
            <person name="Andreopoulos B."/>
            <person name="Baker S."/>
            <person name="Barry K."/>
            <person name="Bills G."/>
            <person name="Bluhm B."/>
            <person name="Cannon C."/>
            <person name="Castanera R."/>
            <person name="Culley D."/>
            <person name="Daum C."/>
            <person name="Ezra D."/>
            <person name="Gonzalez J."/>
            <person name="Henrissat B."/>
            <person name="Kuo A."/>
            <person name="Liang C."/>
            <person name="Lipzen A."/>
            <person name="Lutzoni F."/>
            <person name="Magnuson J."/>
            <person name="Mondo S."/>
            <person name="Nolan M."/>
            <person name="Ohm R."/>
            <person name="Pangilinan J."/>
            <person name="Park H.-J."/>
            <person name="Ramirez L."/>
            <person name="Alfaro M."/>
            <person name="Sun H."/>
            <person name="Tritt A."/>
            <person name="Yoshinaga Y."/>
            <person name="Zwiers L.-H."/>
            <person name="Turgeon B."/>
            <person name="Goodwin S."/>
            <person name="Spatafora J."/>
            <person name="Crous P."/>
            <person name="Grigoriev I."/>
        </authorList>
    </citation>
    <scope>NUCLEOTIDE SEQUENCE</scope>
    <source>
        <strain evidence="1">CBS 183.55</strain>
    </source>
</reference>
<feature type="non-terminal residue" evidence="1">
    <location>
        <position position="1"/>
    </location>
</feature>
<accession>A0A6A5S5M4</accession>
<dbReference type="GeneID" id="54347447"/>
<organism evidence="1 2">
    <name type="scientific">Didymella exigua CBS 183.55</name>
    <dbReference type="NCBI Taxonomy" id="1150837"/>
    <lineage>
        <taxon>Eukaryota</taxon>
        <taxon>Fungi</taxon>
        <taxon>Dikarya</taxon>
        <taxon>Ascomycota</taxon>
        <taxon>Pezizomycotina</taxon>
        <taxon>Dothideomycetes</taxon>
        <taxon>Pleosporomycetidae</taxon>
        <taxon>Pleosporales</taxon>
        <taxon>Pleosporineae</taxon>
        <taxon>Didymellaceae</taxon>
        <taxon>Didymella</taxon>
    </lineage>
</organism>
<proteinExistence type="predicted"/>
<dbReference type="RefSeq" id="XP_033454044.1">
    <property type="nucleotide sequence ID" value="XM_033589799.1"/>
</dbReference>
<dbReference type="EMBL" id="ML978957">
    <property type="protein sequence ID" value="KAF1933796.1"/>
    <property type="molecule type" value="Genomic_DNA"/>
</dbReference>
<keyword evidence="2" id="KW-1185">Reference proteome</keyword>
<evidence type="ECO:0000313" key="2">
    <source>
        <dbReference type="Proteomes" id="UP000800082"/>
    </source>
</evidence>
<protein>
    <submittedName>
        <fullName evidence="1">Uncharacterized protein</fullName>
    </submittedName>
</protein>